<evidence type="ECO:0000313" key="9">
    <source>
        <dbReference type="Proteomes" id="UP001596066"/>
    </source>
</evidence>
<feature type="transmembrane region" description="Helical" evidence="6">
    <location>
        <begin position="267"/>
        <end position="292"/>
    </location>
</feature>
<feature type="transmembrane region" description="Helical" evidence="6">
    <location>
        <begin position="128"/>
        <end position="152"/>
    </location>
</feature>
<dbReference type="Gene3D" id="1.20.1250.20">
    <property type="entry name" value="MFS general substrate transporter like domains"/>
    <property type="match status" value="1"/>
</dbReference>
<feature type="domain" description="Major facilitator superfamily (MFS) profile" evidence="7">
    <location>
        <begin position="3"/>
        <end position="451"/>
    </location>
</feature>
<feature type="transmembrane region" description="Helical" evidence="6">
    <location>
        <begin position="426"/>
        <end position="448"/>
    </location>
</feature>
<feature type="transmembrane region" description="Helical" evidence="6">
    <location>
        <begin position="403"/>
        <end position="420"/>
    </location>
</feature>
<feature type="transmembrane region" description="Helical" evidence="6">
    <location>
        <begin position="359"/>
        <end position="382"/>
    </location>
</feature>
<feature type="transmembrane region" description="Helical" evidence="6">
    <location>
        <begin position="158"/>
        <end position="178"/>
    </location>
</feature>
<proteinExistence type="predicted"/>
<feature type="transmembrane region" description="Helical" evidence="6">
    <location>
        <begin position="190"/>
        <end position="209"/>
    </location>
</feature>
<evidence type="ECO:0000256" key="4">
    <source>
        <dbReference type="ARBA" id="ARBA00023136"/>
    </source>
</evidence>
<reference evidence="9" key="1">
    <citation type="journal article" date="2019" name="Int. J. Syst. Evol. Microbiol.">
        <title>The Global Catalogue of Microorganisms (GCM) 10K type strain sequencing project: providing services to taxonomists for standard genome sequencing and annotation.</title>
        <authorList>
            <consortium name="The Broad Institute Genomics Platform"/>
            <consortium name="The Broad Institute Genome Sequencing Center for Infectious Disease"/>
            <person name="Wu L."/>
            <person name="Ma J."/>
        </authorList>
    </citation>
    <scope>NUCLEOTIDE SEQUENCE [LARGE SCALE GENOMIC DNA]</scope>
    <source>
        <strain evidence="9">CGMCC 4.1622</strain>
    </source>
</reference>
<feature type="transmembrane region" description="Helical" evidence="6">
    <location>
        <begin position="34"/>
        <end position="57"/>
    </location>
</feature>
<feature type="transmembrane region" description="Helical" evidence="6">
    <location>
        <begin position="221"/>
        <end position="240"/>
    </location>
</feature>
<keyword evidence="9" id="KW-1185">Reference proteome</keyword>
<dbReference type="RefSeq" id="WP_380231022.1">
    <property type="nucleotide sequence ID" value="NZ_BAAAUA010000007.1"/>
</dbReference>
<keyword evidence="4 6" id="KW-0472">Membrane</keyword>
<keyword evidence="5" id="KW-0046">Antibiotic resistance</keyword>
<dbReference type="Gene3D" id="1.20.1720.10">
    <property type="entry name" value="Multidrug resistance protein D"/>
    <property type="match status" value="1"/>
</dbReference>
<feature type="transmembrane region" description="Helical" evidence="6">
    <location>
        <begin position="94"/>
        <end position="116"/>
    </location>
</feature>
<feature type="transmembrane region" description="Helical" evidence="6">
    <location>
        <begin position="328"/>
        <end position="347"/>
    </location>
</feature>
<dbReference type="PANTHER" id="PTHR42718:SF39">
    <property type="entry name" value="ACTINORHODIN TRANSPORTER-RELATED"/>
    <property type="match status" value="1"/>
</dbReference>
<gene>
    <name evidence="8" type="ORF">ACFPZF_10755</name>
</gene>
<protein>
    <submittedName>
        <fullName evidence="8">MFS transporter</fullName>
    </submittedName>
</protein>
<name>A0ABW0V801_9ACTN</name>
<evidence type="ECO:0000256" key="6">
    <source>
        <dbReference type="SAM" id="Phobius"/>
    </source>
</evidence>
<organism evidence="8 9">
    <name type="scientific">Kitasatospora cinereorecta</name>
    <dbReference type="NCBI Taxonomy" id="285560"/>
    <lineage>
        <taxon>Bacteria</taxon>
        <taxon>Bacillati</taxon>
        <taxon>Actinomycetota</taxon>
        <taxon>Actinomycetes</taxon>
        <taxon>Kitasatosporales</taxon>
        <taxon>Streptomycetaceae</taxon>
        <taxon>Kitasatospora</taxon>
    </lineage>
</organism>
<dbReference type="InterPro" id="IPR020846">
    <property type="entry name" value="MFS_dom"/>
</dbReference>
<dbReference type="PANTHER" id="PTHR42718">
    <property type="entry name" value="MAJOR FACILITATOR SUPERFAMILY MULTIDRUG TRANSPORTER MFSC"/>
    <property type="match status" value="1"/>
</dbReference>
<accession>A0ABW0V801</accession>
<dbReference type="InterPro" id="IPR011701">
    <property type="entry name" value="MFS"/>
</dbReference>
<evidence type="ECO:0000313" key="8">
    <source>
        <dbReference type="EMBL" id="MFC5641832.1"/>
    </source>
</evidence>
<dbReference type="Pfam" id="PF07690">
    <property type="entry name" value="MFS_1"/>
    <property type="match status" value="1"/>
</dbReference>
<feature type="transmembrane region" description="Helical" evidence="6">
    <location>
        <begin position="298"/>
        <end position="316"/>
    </location>
</feature>
<dbReference type="CDD" id="cd17321">
    <property type="entry name" value="MFS_MMR_MDR_like"/>
    <property type="match status" value="1"/>
</dbReference>
<dbReference type="InterPro" id="IPR036259">
    <property type="entry name" value="MFS_trans_sf"/>
</dbReference>
<comment type="caution">
    <text evidence="8">The sequence shown here is derived from an EMBL/GenBank/DDBJ whole genome shotgun (WGS) entry which is preliminary data.</text>
</comment>
<evidence type="ECO:0000256" key="1">
    <source>
        <dbReference type="ARBA" id="ARBA00004651"/>
    </source>
</evidence>
<dbReference type="SUPFAM" id="SSF103473">
    <property type="entry name" value="MFS general substrate transporter"/>
    <property type="match status" value="1"/>
</dbReference>
<dbReference type="PROSITE" id="PS50850">
    <property type="entry name" value="MFS"/>
    <property type="match status" value="1"/>
</dbReference>
<feature type="transmembrane region" description="Helical" evidence="6">
    <location>
        <begin position="69"/>
        <end position="88"/>
    </location>
</feature>
<sequence>MAGLVTVLLGAFLPMLDFFIVNVALPTIDHDLVAGPAVLELIAAGYGIAFAVLLVLGGRLGDAFGRRRLFVAGAAVFALTSLVCGVAPTAGTLVAARVAQGASAALLLPQVLATITATSTGRQRARALGIYGAVGGISVVIGQVLGGLLVSADLFGTGWRAVFLLNVPFALLTAVLALRYVPESRAPQAADIDIPGTVLLTASLLALFVPLMEGRAVGWPLWTWLLLAAFPLLAAAFLAVERSAERAGRVPLVPLSLLRIPEMRRGLGVAVPYFTGFGGFMFVVALVLQQGLHEGPIAAGWALVPMAVGYFTASLAGPRLVGRFGSRVITVGAVVQGIGLMTLFTTVMTDWAGFSALRMLPGVALAGIGQGLVGMPLFRVVLSRVPLERAGVGSGVLATTQQSSLALGVATLGTLFISLTPTLGMAHALALVLALQAAGSLVIVHLSLRLPRSVG</sequence>
<evidence type="ECO:0000256" key="5">
    <source>
        <dbReference type="ARBA" id="ARBA00023251"/>
    </source>
</evidence>
<dbReference type="EMBL" id="JBHSOC010000015">
    <property type="protein sequence ID" value="MFC5641832.1"/>
    <property type="molecule type" value="Genomic_DNA"/>
</dbReference>
<keyword evidence="3 6" id="KW-1133">Transmembrane helix</keyword>
<evidence type="ECO:0000256" key="3">
    <source>
        <dbReference type="ARBA" id="ARBA00022989"/>
    </source>
</evidence>
<evidence type="ECO:0000259" key="7">
    <source>
        <dbReference type="PROSITE" id="PS50850"/>
    </source>
</evidence>
<comment type="subcellular location">
    <subcellularLocation>
        <location evidence="1">Cell membrane</location>
        <topology evidence="1">Multi-pass membrane protein</topology>
    </subcellularLocation>
</comment>
<evidence type="ECO:0000256" key="2">
    <source>
        <dbReference type="ARBA" id="ARBA00022692"/>
    </source>
</evidence>
<dbReference type="PRINTS" id="PR01036">
    <property type="entry name" value="TCRTETB"/>
</dbReference>
<dbReference type="Proteomes" id="UP001596066">
    <property type="component" value="Unassembled WGS sequence"/>
</dbReference>
<keyword evidence="2 6" id="KW-0812">Transmembrane</keyword>